<reference evidence="2" key="1">
    <citation type="journal article" date="2015" name="PLoS Genet.">
        <title>The dynamic genome and transcriptome of the human fungal pathogen Blastomyces and close relative Emmonsia.</title>
        <authorList>
            <person name="Munoz J.F."/>
            <person name="Gauthier G.M."/>
            <person name="Desjardins C.A."/>
            <person name="Gallo J.E."/>
            <person name="Holder J."/>
            <person name="Sullivan T.D."/>
            <person name="Marty A.J."/>
            <person name="Carmen J.C."/>
            <person name="Chen Z."/>
            <person name="Ding L."/>
            <person name="Gujja S."/>
            <person name="Magrini V."/>
            <person name="Misas E."/>
            <person name="Mitreva M."/>
            <person name="Priest M."/>
            <person name="Saif S."/>
            <person name="Whiston E.A."/>
            <person name="Young S."/>
            <person name="Zeng Q."/>
            <person name="Goldman W.E."/>
            <person name="Mardis E.R."/>
            <person name="Taylor J.W."/>
            <person name="McEwen J.G."/>
            <person name="Clay O.K."/>
            <person name="Klein B.S."/>
            <person name="Cuomo C.A."/>
        </authorList>
    </citation>
    <scope>NUCLEOTIDE SEQUENCE [LARGE SCALE GENOMIC DNA]</scope>
    <source>
        <strain evidence="2">UAMH 3008</strain>
    </source>
</reference>
<dbReference type="EMBL" id="LCZI01000929">
    <property type="protein sequence ID" value="KKZ63699.1"/>
    <property type="molecule type" value="Genomic_DNA"/>
</dbReference>
<accession>A0A0G2J212</accession>
<name>A0A0G2J212_9EURO</name>
<dbReference type="InterPro" id="IPR023296">
    <property type="entry name" value="Glyco_hydro_beta-prop_sf"/>
</dbReference>
<evidence type="ECO:0000313" key="1">
    <source>
        <dbReference type="EMBL" id="KKZ63699.1"/>
    </source>
</evidence>
<gene>
    <name evidence="1" type="ORF">EMCG_02006</name>
</gene>
<sequence length="222" mass="24384">MANFPDPGLLYNGTWYAFRTNSTTNDDDTEFHVLVVMRIYASGDREGGFFGEWKYTGRDALPEADSQHLLYYSGEIDIWKRHHCIGVNASESTDPVGPYKPEGTYGDGNCSNAIPPLRSTRLLLQKMKSDGIRPDDEPVQILDRLKKEDGPLVEALNSGYATARETAGPYMRAKKPLLKSGDFGLGSPGGATVAKDGRKLVFHAVRRGGGYGLGLLSLRGRR</sequence>
<organism evidence="1 2">
    <name type="scientific">[Emmonsia] crescens</name>
    <dbReference type="NCBI Taxonomy" id="73230"/>
    <lineage>
        <taxon>Eukaryota</taxon>
        <taxon>Fungi</taxon>
        <taxon>Dikarya</taxon>
        <taxon>Ascomycota</taxon>
        <taxon>Pezizomycotina</taxon>
        <taxon>Eurotiomycetes</taxon>
        <taxon>Eurotiomycetidae</taxon>
        <taxon>Onygenales</taxon>
        <taxon>Ajellomycetaceae</taxon>
        <taxon>Emergomyces</taxon>
    </lineage>
</organism>
<dbReference type="Proteomes" id="UP000034164">
    <property type="component" value="Unassembled WGS sequence"/>
</dbReference>
<evidence type="ECO:0000313" key="2">
    <source>
        <dbReference type="Proteomes" id="UP000034164"/>
    </source>
</evidence>
<dbReference type="VEuPathDB" id="FungiDB:EMCG_02006"/>
<proteinExistence type="predicted"/>
<dbReference type="AlphaFoldDB" id="A0A0G2J212"/>
<protein>
    <submittedName>
        <fullName evidence="1">Uncharacterized protein</fullName>
    </submittedName>
</protein>
<dbReference type="SUPFAM" id="SSF75005">
    <property type="entry name" value="Arabinanase/levansucrase/invertase"/>
    <property type="match status" value="1"/>
</dbReference>
<dbReference type="OrthoDB" id="4186206at2759"/>
<comment type="caution">
    <text evidence="1">The sequence shown here is derived from an EMBL/GenBank/DDBJ whole genome shotgun (WGS) entry which is preliminary data.</text>
</comment>